<accession>A0A3N5B8Z6</accession>
<evidence type="ECO:0000313" key="8">
    <source>
        <dbReference type="Proteomes" id="UP000276443"/>
    </source>
</evidence>
<evidence type="ECO:0000256" key="3">
    <source>
        <dbReference type="ARBA" id="ARBA00022989"/>
    </source>
</evidence>
<dbReference type="InterPro" id="IPR051533">
    <property type="entry name" value="WaaL-like"/>
</dbReference>
<proteinExistence type="predicted"/>
<dbReference type="EMBL" id="RKRF01000008">
    <property type="protein sequence ID" value="RPF54206.1"/>
    <property type="molecule type" value="Genomic_DNA"/>
</dbReference>
<dbReference type="PANTHER" id="PTHR37422:SF13">
    <property type="entry name" value="LIPOPOLYSACCHARIDE BIOSYNTHESIS PROTEIN PA4999-RELATED"/>
    <property type="match status" value="1"/>
</dbReference>
<comment type="caution">
    <text evidence="7">The sequence shown here is derived from an EMBL/GenBank/DDBJ whole genome shotgun (WGS) entry which is preliminary data.</text>
</comment>
<feature type="transmembrane region" description="Helical" evidence="5">
    <location>
        <begin position="38"/>
        <end position="56"/>
    </location>
</feature>
<comment type="subcellular location">
    <subcellularLocation>
        <location evidence="1">Membrane</location>
        <topology evidence="1">Multi-pass membrane protein</topology>
    </subcellularLocation>
</comment>
<dbReference type="PANTHER" id="PTHR37422">
    <property type="entry name" value="TEICHURONIC ACID BIOSYNTHESIS PROTEIN TUAE"/>
    <property type="match status" value="1"/>
</dbReference>
<feature type="transmembrane region" description="Helical" evidence="5">
    <location>
        <begin position="12"/>
        <end position="32"/>
    </location>
</feature>
<feature type="transmembrane region" description="Helical" evidence="5">
    <location>
        <begin position="235"/>
        <end position="255"/>
    </location>
</feature>
<reference evidence="7 8" key="1">
    <citation type="submission" date="2018-11" db="EMBL/GenBank/DDBJ databases">
        <title>Genomic Encyclopedia of Type Strains, Phase IV (KMG-IV): sequencing the most valuable type-strain genomes for metagenomic binning, comparative biology and taxonomic classification.</title>
        <authorList>
            <person name="Goeker M."/>
        </authorList>
    </citation>
    <scope>NUCLEOTIDE SEQUENCE [LARGE SCALE GENOMIC DNA]</scope>
    <source>
        <strain evidence="7 8">DSM 18090</strain>
    </source>
</reference>
<evidence type="ECO:0000259" key="6">
    <source>
        <dbReference type="Pfam" id="PF04932"/>
    </source>
</evidence>
<feature type="transmembrane region" description="Helical" evidence="5">
    <location>
        <begin position="190"/>
        <end position="206"/>
    </location>
</feature>
<keyword evidence="8" id="KW-1185">Reference proteome</keyword>
<feature type="transmembrane region" description="Helical" evidence="5">
    <location>
        <begin position="264"/>
        <end position="282"/>
    </location>
</feature>
<feature type="transmembrane region" description="Helical" evidence="5">
    <location>
        <begin position="342"/>
        <end position="363"/>
    </location>
</feature>
<evidence type="ECO:0000313" key="7">
    <source>
        <dbReference type="EMBL" id="RPF54206.1"/>
    </source>
</evidence>
<keyword evidence="4 5" id="KW-0472">Membrane</keyword>
<evidence type="ECO:0000256" key="4">
    <source>
        <dbReference type="ARBA" id="ARBA00023136"/>
    </source>
</evidence>
<feature type="transmembrane region" description="Helical" evidence="5">
    <location>
        <begin position="131"/>
        <end position="150"/>
    </location>
</feature>
<gene>
    <name evidence="7" type="ORF">EDC24_1399</name>
</gene>
<dbReference type="InterPro" id="IPR007016">
    <property type="entry name" value="O-antigen_ligase-rel_domated"/>
</dbReference>
<feature type="transmembrane region" description="Helical" evidence="5">
    <location>
        <begin position="375"/>
        <end position="407"/>
    </location>
</feature>
<dbReference type="GO" id="GO:0016874">
    <property type="term" value="F:ligase activity"/>
    <property type="evidence" value="ECO:0007669"/>
    <property type="project" value="UniProtKB-KW"/>
</dbReference>
<keyword evidence="7" id="KW-0436">Ligase</keyword>
<protein>
    <submittedName>
        <fullName evidence="7">O-antigen ligase-like membrane protein</fullName>
    </submittedName>
</protein>
<evidence type="ECO:0000256" key="2">
    <source>
        <dbReference type="ARBA" id="ARBA00022692"/>
    </source>
</evidence>
<dbReference type="Proteomes" id="UP000276443">
    <property type="component" value="Unassembled WGS sequence"/>
</dbReference>
<dbReference type="GO" id="GO:0016020">
    <property type="term" value="C:membrane"/>
    <property type="evidence" value="ECO:0007669"/>
    <property type="project" value="UniProtKB-SubCell"/>
</dbReference>
<dbReference type="AlphaFoldDB" id="A0A3N5B8Z6"/>
<keyword evidence="2 5" id="KW-0812">Transmembrane</keyword>
<keyword evidence="3 5" id="KW-1133">Transmembrane helix</keyword>
<organism evidence="7 8">
    <name type="scientific">Aquisalibacillus elongatus</name>
    <dbReference type="NCBI Taxonomy" id="485577"/>
    <lineage>
        <taxon>Bacteria</taxon>
        <taxon>Bacillati</taxon>
        <taxon>Bacillota</taxon>
        <taxon>Bacilli</taxon>
        <taxon>Bacillales</taxon>
        <taxon>Bacillaceae</taxon>
        <taxon>Aquisalibacillus</taxon>
    </lineage>
</organism>
<sequence>MVQHNIREYKTFKIFLYSIIFSLLLTPSIRILPIAFRFEDLIIIIFLGYIFINLTIKRRYNITFSSRHILLFSFYFFITISISLGIIKGYSNSLMEFTEFVKLFKYIIIYTIAFSYFQIVKDYEGEKQNTFNFIFSLSVILFIISLQQYFNVFNLNEIYIKSVAPTQFETLIDNYPNPRPVGMVGNPNELGYLFVIISLLTLYILLKGKFRYIYLLYFGLNVLGVFLTLSRSSLVALLVGITVLIFLMVFKNYLILNLYKFKRLIMLFTISIIILVITILFTDFQEKILWRFGALLEISNDNSWNARVDHWSENLKLLKDNVLLGVGPLSRAELKYAADNEWLLLLRSYGVIGTIYFIMLFFVPHINSYKTEYRALILSILLSASVYMLPVAVFNSLVIMPFVLIILSINDKPVKKLIVKI</sequence>
<evidence type="ECO:0000256" key="1">
    <source>
        <dbReference type="ARBA" id="ARBA00004141"/>
    </source>
</evidence>
<feature type="transmembrane region" description="Helical" evidence="5">
    <location>
        <begin position="68"/>
        <end position="91"/>
    </location>
</feature>
<name>A0A3N5B8Z6_9BACI</name>
<feature type="transmembrane region" description="Helical" evidence="5">
    <location>
        <begin position="103"/>
        <end position="119"/>
    </location>
</feature>
<evidence type="ECO:0000256" key="5">
    <source>
        <dbReference type="SAM" id="Phobius"/>
    </source>
</evidence>
<dbReference type="Pfam" id="PF04932">
    <property type="entry name" value="Wzy_C"/>
    <property type="match status" value="1"/>
</dbReference>
<feature type="domain" description="O-antigen ligase-related" evidence="6">
    <location>
        <begin position="218"/>
        <end position="358"/>
    </location>
</feature>
<dbReference type="OrthoDB" id="3034916at2"/>
<feature type="transmembrane region" description="Helical" evidence="5">
    <location>
        <begin position="213"/>
        <end position="229"/>
    </location>
</feature>